<dbReference type="AlphaFoldDB" id="A0A1L8RIR3"/>
<feature type="transmembrane region" description="Helical" evidence="1">
    <location>
        <begin position="7"/>
        <end position="25"/>
    </location>
</feature>
<keyword evidence="3" id="KW-1185">Reference proteome</keyword>
<evidence type="ECO:0000313" key="2">
    <source>
        <dbReference type="EMBL" id="OJG19671.1"/>
    </source>
</evidence>
<keyword evidence="1" id="KW-0472">Membrane</keyword>
<name>A0A1L8RIR3_9ENTE</name>
<proteinExistence type="predicted"/>
<sequence length="61" mass="7136">MRELGKAFVAILTIIVFFIIASFMLSLVTGLLWTLFKFALLFGIAWWLVHQISGVRRPYRY</sequence>
<keyword evidence="1" id="KW-0812">Transmembrane</keyword>
<evidence type="ECO:0000313" key="3">
    <source>
        <dbReference type="Proteomes" id="UP000181884"/>
    </source>
</evidence>
<feature type="transmembrane region" description="Helical" evidence="1">
    <location>
        <begin position="31"/>
        <end position="49"/>
    </location>
</feature>
<comment type="caution">
    <text evidence="2">The sequence shown here is derived from an EMBL/GenBank/DDBJ whole genome shotgun (WGS) entry which is preliminary data.</text>
</comment>
<dbReference type="RefSeq" id="WP_067390687.1">
    <property type="nucleotide sequence ID" value="NZ_JXKH01000002.1"/>
</dbReference>
<gene>
    <name evidence="2" type="ORF">RU97_GL001242</name>
</gene>
<reference evidence="2 3" key="1">
    <citation type="submission" date="2014-12" db="EMBL/GenBank/DDBJ databases">
        <title>Draft genome sequences of 29 type strains of Enterococci.</title>
        <authorList>
            <person name="Zhong Z."/>
            <person name="Sun Z."/>
            <person name="Liu W."/>
            <person name="Zhang W."/>
            <person name="Zhang H."/>
        </authorList>
    </citation>
    <scope>NUCLEOTIDE SEQUENCE [LARGE SCALE GENOMIC DNA]</scope>
    <source>
        <strain evidence="2 3">DSM 17029</strain>
    </source>
</reference>
<dbReference type="Proteomes" id="UP000181884">
    <property type="component" value="Unassembled WGS sequence"/>
</dbReference>
<accession>A0A1L8RIR3</accession>
<protein>
    <submittedName>
        <fullName evidence="2">Uncharacterized protein</fullName>
    </submittedName>
</protein>
<organism evidence="2 3">
    <name type="scientific">Enterococcus canis</name>
    <dbReference type="NCBI Taxonomy" id="214095"/>
    <lineage>
        <taxon>Bacteria</taxon>
        <taxon>Bacillati</taxon>
        <taxon>Bacillota</taxon>
        <taxon>Bacilli</taxon>
        <taxon>Lactobacillales</taxon>
        <taxon>Enterococcaceae</taxon>
        <taxon>Enterococcus</taxon>
    </lineage>
</organism>
<evidence type="ECO:0000256" key="1">
    <source>
        <dbReference type="SAM" id="Phobius"/>
    </source>
</evidence>
<keyword evidence="1" id="KW-1133">Transmembrane helix</keyword>
<dbReference type="EMBL" id="JXKH01000002">
    <property type="protein sequence ID" value="OJG19671.1"/>
    <property type="molecule type" value="Genomic_DNA"/>
</dbReference>